<dbReference type="VEuPathDB" id="VectorBase:AATE013200"/>
<reference evidence="1" key="1">
    <citation type="submission" date="2022-08" db="UniProtKB">
        <authorList>
            <consortium name="EnsemblMetazoa"/>
        </authorList>
    </citation>
    <scope>IDENTIFICATION</scope>
    <source>
        <strain evidence="1">EBRO</strain>
    </source>
</reference>
<sequence length="170" mass="19200">MKVFTSLRIASSGSGTPSQCDSSKFSPLRIRPNNLLNLFVHFLLNFRVTGQVIRGEANTGCGCVVPGKHERVHLLPDVIIRQGLSIHRDVQQKIQQGHTTLTIHVRFFDLFLSALLFSFIFQLLLAFADDPVGETVNHFQQPLLATISFREQERPLELASKREDSFQNDL</sequence>
<accession>A0A182J861</accession>
<dbReference type="EnsemblMetazoa" id="AATE013200-RA">
    <property type="protein sequence ID" value="AATE013200-PA.1"/>
    <property type="gene ID" value="AATE013200"/>
</dbReference>
<organism evidence="1">
    <name type="scientific">Anopheles atroparvus</name>
    <name type="common">European mosquito</name>
    <dbReference type="NCBI Taxonomy" id="41427"/>
    <lineage>
        <taxon>Eukaryota</taxon>
        <taxon>Metazoa</taxon>
        <taxon>Ecdysozoa</taxon>
        <taxon>Arthropoda</taxon>
        <taxon>Hexapoda</taxon>
        <taxon>Insecta</taxon>
        <taxon>Pterygota</taxon>
        <taxon>Neoptera</taxon>
        <taxon>Endopterygota</taxon>
        <taxon>Diptera</taxon>
        <taxon>Nematocera</taxon>
        <taxon>Culicoidea</taxon>
        <taxon>Culicidae</taxon>
        <taxon>Anophelinae</taxon>
        <taxon>Anopheles</taxon>
    </lineage>
</organism>
<evidence type="ECO:0000313" key="1">
    <source>
        <dbReference type="EnsemblMetazoa" id="AATE013200-PA.1"/>
    </source>
</evidence>
<protein>
    <submittedName>
        <fullName evidence="1">Uncharacterized protein</fullName>
    </submittedName>
</protein>
<dbReference type="AlphaFoldDB" id="A0A182J861"/>
<proteinExistence type="predicted"/>
<name>A0A182J861_ANOAO</name>